<dbReference type="GeneID" id="63751969"/>
<dbReference type="RefSeq" id="XP_040685506.1">
    <property type="nucleotide sequence ID" value="XM_040836121.1"/>
</dbReference>
<name>A0A1L9RAA1_ASPWE</name>
<accession>A0A1L9RAA1</accession>
<dbReference type="STRING" id="1073089.A0A1L9RAA1"/>
<sequence length="308" mass="34004">MAILESEKRPRGLRLPSLSAMKSKKKSPEPSPPESPPDYAPLPAGSGVPVRPARPNEKQLPPNPLSYPADSIPTDMSVNPNEYHRQILRGDFDSPYPRPQVPVIREPSAPVQRKPPPLPKQQPVQAPVQPPVQIPVQAPIQVPVQSPSRQSPPIQQPVRKPLQSPVQSPPVSDEEAKEDLAVEDFIPEPEPEIDTADARAAAAAAADVDAVAEQTPSEESDNGPWTPADYDPVAPPLGKLHFACYQEHRSMPVANNLWYPLPCMTCHKYDREIRHRCVFCSLRICADCHQGLQKCQNRSLTQFMESLS</sequence>
<feature type="compositionally biased region" description="Pro residues" evidence="1">
    <location>
        <begin position="29"/>
        <end position="40"/>
    </location>
</feature>
<protein>
    <submittedName>
        <fullName evidence="2">Uncharacterized protein</fullName>
    </submittedName>
</protein>
<feature type="compositionally biased region" description="Low complexity" evidence="1">
    <location>
        <begin position="134"/>
        <end position="171"/>
    </location>
</feature>
<organism evidence="2 3">
    <name type="scientific">Aspergillus wentii DTO 134E9</name>
    <dbReference type="NCBI Taxonomy" id="1073089"/>
    <lineage>
        <taxon>Eukaryota</taxon>
        <taxon>Fungi</taxon>
        <taxon>Dikarya</taxon>
        <taxon>Ascomycota</taxon>
        <taxon>Pezizomycotina</taxon>
        <taxon>Eurotiomycetes</taxon>
        <taxon>Eurotiomycetidae</taxon>
        <taxon>Eurotiales</taxon>
        <taxon>Aspergillaceae</taxon>
        <taxon>Aspergillus</taxon>
        <taxon>Aspergillus subgen. Cremei</taxon>
    </lineage>
</organism>
<feature type="compositionally biased region" description="Basic and acidic residues" evidence="1">
    <location>
        <begin position="1"/>
        <end position="10"/>
    </location>
</feature>
<dbReference type="Proteomes" id="UP000184383">
    <property type="component" value="Unassembled WGS sequence"/>
</dbReference>
<reference evidence="3" key="1">
    <citation type="journal article" date="2017" name="Genome Biol.">
        <title>Comparative genomics reveals high biological diversity and specific adaptations in the industrially and medically important fungal genus Aspergillus.</title>
        <authorList>
            <person name="de Vries R.P."/>
            <person name="Riley R."/>
            <person name="Wiebenga A."/>
            <person name="Aguilar-Osorio G."/>
            <person name="Amillis S."/>
            <person name="Uchima C.A."/>
            <person name="Anderluh G."/>
            <person name="Asadollahi M."/>
            <person name="Askin M."/>
            <person name="Barry K."/>
            <person name="Battaglia E."/>
            <person name="Bayram O."/>
            <person name="Benocci T."/>
            <person name="Braus-Stromeyer S.A."/>
            <person name="Caldana C."/>
            <person name="Canovas D."/>
            <person name="Cerqueira G.C."/>
            <person name="Chen F."/>
            <person name="Chen W."/>
            <person name="Choi C."/>
            <person name="Clum A."/>
            <person name="Dos Santos R.A."/>
            <person name="Damasio A.R."/>
            <person name="Diallinas G."/>
            <person name="Emri T."/>
            <person name="Fekete E."/>
            <person name="Flipphi M."/>
            <person name="Freyberg S."/>
            <person name="Gallo A."/>
            <person name="Gournas C."/>
            <person name="Habgood R."/>
            <person name="Hainaut M."/>
            <person name="Harispe M.L."/>
            <person name="Henrissat B."/>
            <person name="Hilden K.S."/>
            <person name="Hope R."/>
            <person name="Hossain A."/>
            <person name="Karabika E."/>
            <person name="Karaffa L."/>
            <person name="Karanyi Z."/>
            <person name="Krasevec N."/>
            <person name="Kuo A."/>
            <person name="Kusch H."/>
            <person name="LaButti K."/>
            <person name="Lagendijk E.L."/>
            <person name="Lapidus A."/>
            <person name="Levasseur A."/>
            <person name="Lindquist E."/>
            <person name="Lipzen A."/>
            <person name="Logrieco A.F."/>
            <person name="MacCabe A."/>
            <person name="Maekelae M.R."/>
            <person name="Malavazi I."/>
            <person name="Melin P."/>
            <person name="Meyer V."/>
            <person name="Mielnichuk N."/>
            <person name="Miskei M."/>
            <person name="Molnar A.P."/>
            <person name="Mule G."/>
            <person name="Ngan C.Y."/>
            <person name="Orejas M."/>
            <person name="Orosz E."/>
            <person name="Ouedraogo J.P."/>
            <person name="Overkamp K.M."/>
            <person name="Park H.-S."/>
            <person name="Perrone G."/>
            <person name="Piumi F."/>
            <person name="Punt P.J."/>
            <person name="Ram A.F."/>
            <person name="Ramon A."/>
            <person name="Rauscher S."/>
            <person name="Record E."/>
            <person name="Riano-Pachon D.M."/>
            <person name="Robert V."/>
            <person name="Roehrig J."/>
            <person name="Ruller R."/>
            <person name="Salamov A."/>
            <person name="Salih N.S."/>
            <person name="Samson R.A."/>
            <person name="Sandor E."/>
            <person name="Sanguinetti M."/>
            <person name="Schuetze T."/>
            <person name="Sepcic K."/>
            <person name="Shelest E."/>
            <person name="Sherlock G."/>
            <person name="Sophianopoulou V."/>
            <person name="Squina F.M."/>
            <person name="Sun H."/>
            <person name="Susca A."/>
            <person name="Todd R.B."/>
            <person name="Tsang A."/>
            <person name="Unkles S.E."/>
            <person name="van de Wiele N."/>
            <person name="van Rossen-Uffink D."/>
            <person name="Oliveira J.V."/>
            <person name="Vesth T.C."/>
            <person name="Visser J."/>
            <person name="Yu J.-H."/>
            <person name="Zhou M."/>
            <person name="Andersen M.R."/>
            <person name="Archer D.B."/>
            <person name="Baker S.E."/>
            <person name="Benoit I."/>
            <person name="Brakhage A.A."/>
            <person name="Braus G.H."/>
            <person name="Fischer R."/>
            <person name="Frisvad J.C."/>
            <person name="Goldman G.H."/>
            <person name="Houbraken J."/>
            <person name="Oakley B."/>
            <person name="Pocsi I."/>
            <person name="Scazzocchio C."/>
            <person name="Seiboth B."/>
            <person name="vanKuyk P.A."/>
            <person name="Wortman J."/>
            <person name="Dyer P.S."/>
            <person name="Grigoriev I.V."/>
        </authorList>
    </citation>
    <scope>NUCLEOTIDE SEQUENCE [LARGE SCALE GENOMIC DNA]</scope>
    <source>
        <strain evidence="3">DTO 134E9</strain>
    </source>
</reference>
<feature type="compositionally biased region" description="Basic and acidic residues" evidence="1">
    <location>
        <begin position="82"/>
        <end position="92"/>
    </location>
</feature>
<dbReference type="EMBL" id="KV878215">
    <property type="protein sequence ID" value="OJJ31829.1"/>
    <property type="molecule type" value="Genomic_DNA"/>
</dbReference>
<feature type="region of interest" description="Disordered" evidence="1">
    <location>
        <begin position="1"/>
        <end position="178"/>
    </location>
</feature>
<dbReference type="VEuPathDB" id="FungiDB:ASPWEDRAFT_43828"/>
<dbReference type="OrthoDB" id="5425130at2759"/>
<evidence type="ECO:0000313" key="2">
    <source>
        <dbReference type="EMBL" id="OJJ31829.1"/>
    </source>
</evidence>
<dbReference type="AlphaFoldDB" id="A0A1L9RAA1"/>
<gene>
    <name evidence="2" type="ORF">ASPWEDRAFT_43828</name>
</gene>
<evidence type="ECO:0000256" key="1">
    <source>
        <dbReference type="SAM" id="MobiDB-lite"/>
    </source>
</evidence>
<keyword evidence="3" id="KW-1185">Reference proteome</keyword>
<evidence type="ECO:0000313" key="3">
    <source>
        <dbReference type="Proteomes" id="UP000184383"/>
    </source>
</evidence>
<proteinExistence type="predicted"/>